<evidence type="ECO:0000313" key="3">
    <source>
        <dbReference type="Proteomes" id="UP000218323"/>
    </source>
</evidence>
<dbReference type="EMBL" id="NWVC01000001">
    <property type="protein sequence ID" value="PCG15534.1"/>
    <property type="molecule type" value="Genomic_DNA"/>
</dbReference>
<accession>A0A2A4IBZ3</accession>
<evidence type="ECO:0008006" key="4">
    <source>
        <dbReference type="Google" id="ProtNLM"/>
    </source>
</evidence>
<reference evidence="2 3" key="1">
    <citation type="submission" date="2017-09" db="EMBL/GenBank/DDBJ databases">
        <title>Sphingomonas adhaesiva DSM 7418, whole genome shotgun sequence.</title>
        <authorList>
            <person name="Feng G."/>
            <person name="Zhu H."/>
        </authorList>
    </citation>
    <scope>NUCLEOTIDE SEQUENCE [LARGE SCALE GENOMIC DNA]</scope>
    <source>
        <strain evidence="2 3">DSM 7418</strain>
    </source>
</reference>
<dbReference type="Proteomes" id="UP000218323">
    <property type="component" value="Unassembled WGS sequence"/>
</dbReference>
<sequence length="163" mass="16777">MADQHDHDAAPSTSDIDTPAATAPIGETNAAEPASGGTFATARQTLADNVAKGREQATDKARLYAEDGKARATSALGQLSTMLNDAAAQVDEKIGEQYGQYARQAADRVQGLSSSIDAKTVDDLVADVRELVKKSPAVAVGVAAGIGFVVARLLSSGLDHRDA</sequence>
<keyword evidence="3" id="KW-1185">Reference proteome</keyword>
<evidence type="ECO:0000313" key="2">
    <source>
        <dbReference type="EMBL" id="PCG15534.1"/>
    </source>
</evidence>
<feature type="region of interest" description="Disordered" evidence="1">
    <location>
        <begin position="1"/>
        <end position="36"/>
    </location>
</feature>
<name>A0A2A4IBZ3_9SPHN</name>
<proteinExistence type="predicted"/>
<dbReference type="RefSeq" id="WP_066706126.1">
    <property type="nucleotide sequence ID" value="NZ_JBHIWA010000004.1"/>
</dbReference>
<dbReference type="Gene3D" id="1.20.120.20">
    <property type="entry name" value="Apolipoprotein"/>
    <property type="match status" value="1"/>
</dbReference>
<evidence type="ECO:0000256" key="1">
    <source>
        <dbReference type="SAM" id="MobiDB-lite"/>
    </source>
</evidence>
<gene>
    <name evidence="2" type="ORF">COA07_00600</name>
</gene>
<organism evidence="2 3">
    <name type="scientific">Sphingomonas adhaesiva</name>
    <dbReference type="NCBI Taxonomy" id="28212"/>
    <lineage>
        <taxon>Bacteria</taxon>
        <taxon>Pseudomonadati</taxon>
        <taxon>Pseudomonadota</taxon>
        <taxon>Alphaproteobacteria</taxon>
        <taxon>Sphingomonadales</taxon>
        <taxon>Sphingomonadaceae</taxon>
        <taxon>Sphingomonas</taxon>
    </lineage>
</organism>
<protein>
    <recommendedName>
        <fullName evidence="4">DUF883 domain-containing protein</fullName>
    </recommendedName>
</protein>
<dbReference type="AlphaFoldDB" id="A0A2A4IBZ3"/>
<comment type="caution">
    <text evidence="2">The sequence shown here is derived from an EMBL/GenBank/DDBJ whole genome shotgun (WGS) entry which is preliminary data.</text>
</comment>